<dbReference type="CDD" id="cd00830">
    <property type="entry name" value="KAS_III"/>
    <property type="match status" value="1"/>
</dbReference>
<dbReference type="EMBL" id="CP104562">
    <property type="protein sequence ID" value="UXH77795.1"/>
    <property type="molecule type" value="Genomic_DNA"/>
</dbReference>
<protein>
    <submittedName>
        <fullName evidence="5">3-oxoacyl-ACP synthase</fullName>
    </submittedName>
</protein>
<keyword evidence="6" id="KW-1185">Reference proteome</keyword>
<sequence>MDQRLGLPPGTVFARSGVSTRYSSTDESAAELAVRACEQALNHAGLVWDDIDCLVATSATMDQAIPFNAAMILAQAGARSRPIAAFDVGASCLSFLTGLDTISYLVEAGRYQHVMLVSADIATFSLDWRHLHLSAIFGDGAAAAIIRRSEPDESSTLLASHLQTFAEGADHCRILAGGSRYHPDRTTQSIRELAMFHMDGLKIFKLAARELPRFTQRLLDAAGLTLSDFDVVVPHQASRLAIDHLRQRLHIEKDRLVDVFERFGNQVGASLPTALHEAISGGQVQRGQRVLLIGSGAGMTLGGAALVY</sequence>
<feature type="domain" description="Beta-ketoacyl-[acyl-carrier-protein] synthase III C-terminal" evidence="3">
    <location>
        <begin position="219"/>
        <end position="306"/>
    </location>
</feature>
<dbReference type="Pfam" id="PF08541">
    <property type="entry name" value="ACP_syn_III_C"/>
    <property type="match status" value="1"/>
</dbReference>
<name>A0ABY6B3D9_9BURK</name>
<dbReference type="InterPro" id="IPR013751">
    <property type="entry name" value="ACP_syn_III_N"/>
</dbReference>
<gene>
    <name evidence="5" type="ORF">N4261_22930</name>
</gene>
<dbReference type="Pfam" id="PF08545">
    <property type="entry name" value="ACP_syn_III"/>
    <property type="match status" value="1"/>
</dbReference>
<dbReference type="InterPro" id="IPR013747">
    <property type="entry name" value="ACP_syn_III_C"/>
</dbReference>
<evidence type="ECO:0000256" key="2">
    <source>
        <dbReference type="ARBA" id="ARBA00023315"/>
    </source>
</evidence>
<evidence type="ECO:0000259" key="4">
    <source>
        <dbReference type="Pfam" id="PF08545"/>
    </source>
</evidence>
<dbReference type="Proteomes" id="UP001064933">
    <property type="component" value="Chromosome"/>
</dbReference>
<organism evidence="5 6">
    <name type="scientific">Roseateles amylovorans</name>
    <dbReference type="NCBI Taxonomy" id="2978473"/>
    <lineage>
        <taxon>Bacteria</taxon>
        <taxon>Pseudomonadati</taxon>
        <taxon>Pseudomonadota</taxon>
        <taxon>Betaproteobacteria</taxon>
        <taxon>Burkholderiales</taxon>
        <taxon>Sphaerotilaceae</taxon>
        <taxon>Roseateles</taxon>
    </lineage>
</organism>
<dbReference type="SUPFAM" id="SSF53901">
    <property type="entry name" value="Thiolase-like"/>
    <property type="match status" value="1"/>
</dbReference>
<feature type="domain" description="Beta-ketoacyl-[acyl-carrier-protein] synthase III N-terminal" evidence="4">
    <location>
        <begin position="86"/>
        <end position="164"/>
    </location>
</feature>
<keyword evidence="1" id="KW-0808">Transferase</keyword>
<accession>A0ABY6B3D9</accession>
<proteinExistence type="predicted"/>
<evidence type="ECO:0000256" key="1">
    <source>
        <dbReference type="ARBA" id="ARBA00022679"/>
    </source>
</evidence>
<dbReference type="PANTHER" id="PTHR34069:SF2">
    <property type="entry name" value="BETA-KETOACYL-[ACYL-CARRIER-PROTEIN] SYNTHASE III"/>
    <property type="match status" value="1"/>
</dbReference>
<keyword evidence="2" id="KW-0012">Acyltransferase</keyword>
<evidence type="ECO:0000313" key="6">
    <source>
        <dbReference type="Proteomes" id="UP001064933"/>
    </source>
</evidence>
<dbReference type="PANTHER" id="PTHR34069">
    <property type="entry name" value="3-OXOACYL-[ACYL-CARRIER-PROTEIN] SYNTHASE 3"/>
    <property type="match status" value="1"/>
</dbReference>
<reference evidence="5" key="1">
    <citation type="submission" date="2022-10" db="EMBL/GenBank/DDBJ databases">
        <title>Characterization and whole genome sequencing of a new Roseateles species, isolated from fresh water.</title>
        <authorList>
            <person name="Guliayeva D.Y."/>
            <person name="Akhremchuk A.E."/>
            <person name="Sikolenko M.A."/>
            <person name="Valentovich L.N."/>
            <person name="Sidarenka A.V."/>
        </authorList>
    </citation>
    <scope>NUCLEOTIDE SEQUENCE</scope>
    <source>
        <strain evidence="5">BIM B-1768</strain>
    </source>
</reference>
<evidence type="ECO:0000259" key="3">
    <source>
        <dbReference type="Pfam" id="PF08541"/>
    </source>
</evidence>
<dbReference type="InterPro" id="IPR016039">
    <property type="entry name" value="Thiolase-like"/>
</dbReference>
<dbReference type="RefSeq" id="WP_261757550.1">
    <property type="nucleotide sequence ID" value="NZ_CP104562.2"/>
</dbReference>
<evidence type="ECO:0000313" key="5">
    <source>
        <dbReference type="EMBL" id="UXH77795.1"/>
    </source>
</evidence>
<dbReference type="Gene3D" id="3.40.47.10">
    <property type="match status" value="1"/>
</dbReference>